<evidence type="ECO:0000313" key="7">
    <source>
        <dbReference type="Proteomes" id="UP001165083"/>
    </source>
</evidence>
<dbReference type="InterPro" id="IPR031825">
    <property type="entry name" value="RXLR"/>
</dbReference>
<evidence type="ECO:0000256" key="3">
    <source>
        <dbReference type="ARBA" id="ARBA00022525"/>
    </source>
</evidence>
<name>A0A9W6WSZ4_9STRA</name>
<comment type="function">
    <text evidence="5">Effector that suppresses plant defense responses during pathogen infection.</text>
</comment>
<sequence length="130" mass="14634">MIFMMRLHIIVLVAIAGLLASCNAVSAAAEAKVTPADLTSSDEGRRFLRSHKTVDDDNYTDDEERGKFKDAVEKAVAHAKIPGWLIMNKPPHEVNQVMKLTESYPIVRKNLFGASKTYKTLYEKTHKKYP</sequence>
<dbReference type="Proteomes" id="UP001165083">
    <property type="component" value="Unassembled WGS sequence"/>
</dbReference>
<comment type="similarity">
    <text evidence="2 5">Belongs to the RxLR effector family.</text>
</comment>
<proteinExistence type="inferred from homology"/>
<comment type="domain">
    <text evidence="5">The RxLR-dEER motif acts to carry the protein into the host cell cytoplasm through binding to cell surface phosphatidylinositol-3-phosphate.</text>
</comment>
<accession>A0A9W6WSZ4</accession>
<dbReference type="EMBL" id="BSXW01000252">
    <property type="protein sequence ID" value="GMF16454.1"/>
    <property type="molecule type" value="Genomic_DNA"/>
</dbReference>
<gene>
    <name evidence="6" type="ORF">Plil01_000585900</name>
</gene>
<dbReference type="PROSITE" id="PS51257">
    <property type="entry name" value="PROKAR_LIPOPROTEIN"/>
    <property type="match status" value="1"/>
</dbReference>
<dbReference type="AlphaFoldDB" id="A0A9W6WSZ4"/>
<comment type="subcellular location">
    <subcellularLocation>
        <location evidence="1 5">Secreted</location>
    </subcellularLocation>
</comment>
<reference evidence="6" key="1">
    <citation type="submission" date="2023-04" db="EMBL/GenBank/DDBJ databases">
        <title>Phytophthora lilii NBRC 32176.</title>
        <authorList>
            <person name="Ichikawa N."/>
            <person name="Sato H."/>
            <person name="Tonouchi N."/>
        </authorList>
    </citation>
    <scope>NUCLEOTIDE SEQUENCE</scope>
    <source>
        <strain evidence="6">NBRC 32176</strain>
    </source>
</reference>
<feature type="signal peptide" evidence="5">
    <location>
        <begin position="1"/>
        <end position="24"/>
    </location>
</feature>
<feature type="chain" id="PRO_5041017190" description="RxLR effector protein" evidence="5">
    <location>
        <begin position="25"/>
        <end position="130"/>
    </location>
</feature>
<organism evidence="6 7">
    <name type="scientific">Phytophthora lilii</name>
    <dbReference type="NCBI Taxonomy" id="2077276"/>
    <lineage>
        <taxon>Eukaryota</taxon>
        <taxon>Sar</taxon>
        <taxon>Stramenopiles</taxon>
        <taxon>Oomycota</taxon>
        <taxon>Peronosporomycetes</taxon>
        <taxon>Peronosporales</taxon>
        <taxon>Peronosporaceae</taxon>
        <taxon>Phytophthora</taxon>
    </lineage>
</organism>
<evidence type="ECO:0000256" key="4">
    <source>
        <dbReference type="ARBA" id="ARBA00022729"/>
    </source>
</evidence>
<evidence type="ECO:0000256" key="2">
    <source>
        <dbReference type="ARBA" id="ARBA00010400"/>
    </source>
</evidence>
<evidence type="ECO:0000256" key="1">
    <source>
        <dbReference type="ARBA" id="ARBA00004613"/>
    </source>
</evidence>
<protein>
    <recommendedName>
        <fullName evidence="5">RxLR effector protein</fullName>
    </recommendedName>
</protein>
<evidence type="ECO:0000313" key="6">
    <source>
        <dbReference type="EMBL" id="GMF16454.1"/>
    </source>
</evidence>
<dbReference type="GO" id="GO:0005576">
    <property type="term" value="C:extracellular region"/>
    <property type="evidence" value="ECO:0007669"/>
    <property type="project" value="UniProtKB-SubCell"/>
</dbReference>
<comment type="caution">
    <text evidence="6">The sequence shown here is derived from an EMBL/GenBank/DDBJ whole genome shotgun (WGS) entry which is preliminary data.</text>
</comment>
<dbReference type="Pfam" id="PF16810">
    <property type="entry name" value="RXLR"/>
    <property type="match status" value="1"/>
</dbReference>
<keyword evidence="3 5" id="KW-0964">Secreted</keyword>
<keyword evidence="7" id="KW-1185">Reference proteome</keyword>
<keyword evidence="4 5" id="KW-0732">Signal</keyword>
<evidence type="ECO:0000256" key="5">
    <source>
        <dbReference type="RuleBase" id="RU367124"/>
    </source>
</evidence>